<comment type="similarity">
    <text evidence="1 2">Belongs to the outer membrane factor (OMF) (TC 1.B.17) family.</text>
</comment>
<dbReference type="InterPro" id="IPR003423">
    <property type="entry name" value="OMP_efflux"/>
</dbReference>
<keyword evidence="4" id="KW-1185">Reference proteome</keyword>
<dbReference type="EnsemblBacteria" id="ABF43072">
    <property type="protein sequence ID" value="ABF43072"/>
    <property type="gene ID" value="Acid345_4072"/>
</dbReference>
<dbReference type="RefSeq" id="WP_011524871.1">
    <property type="nucleotide sequence ID" value="NC_008009.1"/>
</dbReference>
<protein>
    <submittedName>
        <fullName evidence="3">RND efflux system, outer membrane lipoprotein, NodT</fullName>
    </submittedName>
</protein>
<dbReference type="STRING" id="204669.Acid345_4072"/>
<dbReference type="GO" id="GO:0005886">
    <property type="term" value="C:plasma membrane"/>
    <property type="evidence" value="ECO:0007669"/>
    <property type="project" value="UniProtKB-SubCell"/>
</dbReference>
<keyword evidence="2" id="KW-0472">Membrane</keyword>
<dbReference type="SUPFAM" id="SSF56954">
    <property type="entry name" value="Outer membrane efflux proteins (OEP)"/>
    <property type="match status" value="1"/>
</dbReference>
<dbReference type="GO" id="GO:0015562">
    <property type="term" value="F:efflux transmembrane transporter activity"/>
    <property type="evidence" value="ECO:0007669"/>
    <property type="project" value="InterPro"/>
</dbReference>
<keyword evidence="2 3" id="KW-0449">Lipoprotein</keyword>
<dbReference type="InterPro" id="IPR010131">
    <property type="entry name" value="MdtP/NodT-like"/>
</dbReference>
<proteinExistence type="inferred from homology"/>
<dbReference type="Proteomes" id="UP000002432">
    <property type="component" value="Chromosome"/>
</dbReference>
<dbReference type="Gene3D" id="1.20.1600.10">
    <property type="entry name" value="Outer membrane efflux proteins (OEP)"/>
    <property type="match status" value="1"/>
</dbReference>
<feature type="signal peptide" evidence="2">
    <location>
        <begin position="1"/>
        <end position="20"/>
    </location>
</feature>
<comment type="subcellular location">
    <subcellularLocation>
        <location evidence="2">Cell membrane</location>
        <topology evidence="2">Lipid-anchor</topology>
    </subcellularLocation>
</comment>
<keyword evidence="2" id="KW-1134">Transmembrane beta strand</keyword>
<gene>
    <name evidence="3" type="ordered locus">Acid345_4072</name>
</gene>
<dbReference type="AlphaFoldDB" id="Q1IJ78"/>
<evidence type="ECO:0000256" key="1">
    <source>
        <dbReference type="ARBA" id="ARBA00007613"/>
    </source>
</evidence>
<dbReference type="PROSITE" id="PS51257">
    <property type="entry name" value="PROKAR_LIPOPROTEIN"/>
    <property type="match status" value="1"/>
</dbReference>
<accession>Q1IJ78</accession>
<evidence type="ECO:0000256" key="2">
    <source>
        <dbReference type="RuleBase" id="RU362097"/>
    </source>
</evidence>
<dbReference type="OrthoDB" id="9783163at2"/>
<sequence>MNCKRILLALLLLLMAGCKVGPNYKRPAVTVPDAYRGPTLDGGQANGISLGEQKWWDVFNDEQLQKLIRQALDANYDVKIAATRVLQAQAALGITRADQFPTIAGGASALNERIPRVKGLPAYENSALQVNLSLVWQLDFWGKYRRATEAARADLLSTEWGKRAVINSVISNVANGYFQLLELDREMEIAKGTLASRQESLRLVNIRQKGGTTSLLDVRQSEQLLYTAAAAIPDLERRIEQEENFISILLGQNPGPIQRGKPLVEFAILPSVPPGLPSTLLERRPDLQSAEQQLVAANARIGVAKADYFPQISLTALGGYQSSALTGLFSGPAGLWSFGGQLAQPIFTGGKIRSNVRLTEAQQQEAVFRYQQSIQQAFREVSDSLVAYRKNQEFREQEANLAASAVDATRLARIRYEGGVSSYLEVLDNDTRSFDAEISLAQAQLGERVALVQLYNALGGGWQQ</sequence>
<dbReference type="Pfam" id="PF02321">
    <property type="entry name" value="OEP"/>
    <property type="match status" value="2"/>
</dbReference>
<dbReference type="PANTHER" id="PTHR30203">
    <property type="entry name" value="OUTER MEMBRANE CATION EFFLUX PROTEIN"/>
    <property type="match status" value="1"/>
</dbReference>
<dbReference type="Gene3D" id="2.20.200.10">
    <property type="entry name" value="Outer membrane efflux proteins (OEP)"/>
    <property type="match status" value="1"/>
</dbReference>
<organism evidence="3 4">
    <name type="scientific">Koribacter versatilis (strain Ellin345)</name>
    <dbReference type="NCBI Taxonomy" id="204669"/>
    <lineage>
        <taxon>Bacteria</taxon>
        <taxon>Pseudomonadati</taxon>
        <taxon>Acidobacteriota</taxon>
        <taxon>Terriglobia</taxon>
        <taxon>Terriglobales</taxon>
        <taxon>Candidatus Korobacteraceae</taxon>
        <taxon>Candidatus Korobacter</taxon>
    </lineage>
</organism>
<evidence type="ECO:0000313" key="4">
    <source>
        <dbReference type="Proteomes" id="UP000002432"/>
    </source>
</evidence>
<keyword evidence="2" id="KW-0564">Palmitate</keyword>
<dbReference type="eggNOG" id="COG1538">
    <property type="taxonomic scope" value="Bacteria"/>
</dbReference>
<keyword evidence="2" id="KW-0812">Transmembrane</keyword>
<name>Q1IJ78_KORVE</name>
<dbReference type="EMBL" id="CP000360">
    <property type="protein sequence ID" value="ABF43072.1"/>
    <property type="molecule type" value="Genomic_DNA"/>
</dbReference>
<dbReference type="PANTHER" id="PTHR30203:SF33">
    <property type="entry name" value="BLR4455 PROTEIN"/>
    <property type="match status" value="1"/>
</dbReference>
<dbReference type="KEGG" id="aba:Acid345_4072"/>
<dbReference type="HOGENOM" id="CLU_012817_13_3_0"/>
<evidence type="ECO:0000313" key="3">
    <source>
        <dbReference type="EMBL" id="ABF43072.1"/>
    </source>
</evidence>
<dbReference type="NCBIfam" id="TIGR01845">
    <property type="entry name" value="outer_NodT"/>
    <property type="match status" value="1"/>
</dbReference>
<reference evidence="3 4" key="1">
    <citation type="journal article" date="2009" name="Appl. Environ. Microbiol.">
        <title>Three genomes from the phylum Acidobacteria provide insight into the lifestyles of these microorganisms in soils.</title>
        <authorList>
            <person name="Ward N.L."/>
            <person name="Challacombe J.F."/>
            <person name="Janssen P.H."/>
            <person name="Henrissat B."/>
            <person name="Coutinho P.M."/>
            <person name="Wu M."/>
            <person name="Xie G."/>
            <person name="Haft D.H."/>
            <person name="Sait M."/>
            <person name="Badger J."/>
            <person name="Barabote R.D."/>
            <person name="Bradley B."/>
            <person name="Brettin T.S."/>
            <person name="Brinkac L.M."/>
            <person name="Bruce D."/>
            <person name="Creasy T."/>
            <person name="Daugherty S.C."/>
            <person name="Davidsen T.M."/>
            <person name="DeBoy R.T."/>
            <person name="Detter J.C."/>
            <person name="Dodson R.J."/>
            <person name="Durkin A.S."/>
            <person name="Ganapathy A."/>
            <person name="Gwinn-Giglio M."/>
            <person name="Han C.S."/>
            <person name="Khouri H."/>
            <person name="Kiss H."/>
            <person name="Kothari S.P."/>
            <person name="Madupu R."/>
            <person name="Nelson K.E."/>
            <person name="Nelson W.C."/>
            <person name="Paulsen I."/>
            <person name="Penn K."/>
            <person name="Ren Q."/>
            <person name="Rosovitz M.J."/>
            <person name="Selengut J.D."/>
            <person name="Shrivastava S."/>
            <person name="Sullivan S.A."/>
            <person name="Tapia R."/>
            <person name="Thompson L.S."/>
            <person name="Watkins K.L."/>
            <person name="Yang Q."/>
            <person name="Yu C."/>
            <person name="Zafar N."/>
            <person name="Zhou L."/>
            <person name="Kuske C.R."/>
        </authorList>
    </citation>
    <scope>NUCLEOTIDE SEQUENCE [LARGE SCALE GENOMIC DNA]</scope>
    <source>
        <strain evidence="3 4">Ellin345</strain>
    </source>
</reference>
<feature type="chain" id="PRO_5001442043" evidence="2">
    <location>
        <begin position="21"/>
        <end position="464"/>
    </location>
</feature>
<keyword evidence="2" id="KW-0732">Signal</keyword>